<dbReference type="KEGG" id="samy:DB32_002347"/>
<organism evidence="2 3">
    <name type="scientific">Sandaracinus amylolyticus</name>
    <dbReference type="NCBI Taxonomy" id="927083"/>
    <lineage>
        <taxon>Bacteria</taxon>
        <taxon>Pseudomonadati</taxon>
        <taxon>Myxococcota</taxon>
        <taxon>Polyangia</taxon>
        <taxon>Polyangiales</taxon>
        <taxon>Sandaracinaceae</taxon>
        <taxon>Sandaracinus</taxon>
    </lineage>
</organism>
<dbReference type="InterPro" id="IPR019198">
    <property type="entry name" value="Beta_propeller_containing"/>
</dbReference>
<reference evidence="2 3" key="1">
    <citation type="submission" date="2015-03" db="EMBL/GenBank/DDBJ databases">
        <title>Genome assembly of Sandaracinus amylolyticus DSM 53668.</title>
        <authorList>
            <person name="Sharma G."/>
            <person name="Subramanian S."/>
        </authorList>
    </citation>
    <scope>NUCLEOTIDE SEQUENCE [LARGE SCALE GENOMIC DNA]</scope>
    <source>
        <strain evidence="2 3">DSM 53668</strain>
    </source>
</reference>
<evidence type="ECO:0000313" key="3">
    <source>
        <dbReference type="Proteomes" id="UP000034883"/>
    </source>
</evidence>
<protein>
    <submittedName>
        <fullName evidence="2">Uncharacterized protein</fullName>
    </submittedName>
</protein>
<feature type="signal peptide" evidence="1">
    <location>
        <begin position="1"/>
        <end position="18"/>
    </location>
</feature>
<accession>A0A0F6W1Q7</accession>
<keyword evidence="1" id="KW-0732">Signal</keyword>
<dbReference type="Proteomes" id="UP000034883">
    <property type="component" value="Chromosome"/>
</dbReference>
<feature type="chain" id="PRO_5002511503" evidence="1">
    <location>
        <begin position="19"/>
        <end position="566"/>
    </location>
</feature>
<proteinExistence type="predicted"/>
<sequence>MMRSIALAIVCALVPSCAGGPSSSGAPAAESTSSGGESITNVQEQGVDEGGIVKMHGEHLVVLRRGRLFSVDLAGGSMRQISATNAYAPGHHAADWYDELLIHGDTIVVIGFSYRDSATEIGLFEIDGRGLIAHRGSFQLRSNDYFSSRNYASRLVGDRLVLYVPHYLGYVQGDGSFDRSFPALRAVGGSWSSIEGPVHASLAPRDGYAVLHTVVMCELGQRDALGCRAQGMVGPAGRTFYVSRDAVYVWISDAPHTQEGGVPTDAMVYRLPLDGGATGAVRAWGAPIDQLSFKEADDGRLHVLVRGNGHGDAMWAPEQRAGALALASIPLGAFVSDGRALDVATYRAMPQVDGSGALTNRFVGDWVLYGTGDAWGWGQARGGSVYAASWRHGGPAYRVDLGHDVERIEVMGRGAVVVGRENEGLAFSSIALDGGVQPVDRYVLRNASQGETRTHGFFYRDDGEGQGVLGLPVRGGNESGWHQLWHGSASVFFLRVSAQRFTPLGGLASGDAHLDDHCVASCADWYGNARPIFWRGRVFALLGYELVEGRVVADRVEETARLVLRP</sequence>
<name>A0A0F6W1Q7_9BACT</name>
<evidence type="ECO:0000256" key="1">
    <source>
        <dbReference type="SAM" id="SignalP"/>
    </source>
</evidence>
<gene>
    <name evidence="2" type="ORF">DB32_002347</name>
</gene>
<evidence type="ECO:0000313" key="2">
    <source>
        <dbReference type="EMBL" id="AKF05198.1"/>
    </source>
</evidence>
<keyword evidence="3" id="KW-1185">Reference proteome</keyword>
<dbReference type="AlphaFoldDB" id="A0A0F6W1Q7"/>
<dbReference type="EMBL" id="CP011125">
    <property type="protein sequence ID" value="AKF05198.1"/>
    <property type="molecule type" value="Genomic_DNA"/>
</dbReference>
<dbReference type="Pfam" id="PF09826">
    <property type="entry name" value="Beta_propel"/>
    <property type="match status" value="1"/>
</dbReference>